<keyword evidence="10" id="KW-1185">Reference proteome</keyword>
<feature type="transmembrane region" description="Helical" evidence="8">
    <location>
        <begin position="52"/>
        <end position="70"/>
    </location>
</feature>
<dbReference type="Proteomes" id="UP000007809">
    <property type="component" value="Chromosome"/>
</dbReference>
<dbReference type="EMBL" id="CP002593">
    <property type="protein sequence ID" value="AEA27642.1"/>
    <property type="molecule type" value="Genomic_DNA"/>
</dbReference>
<dbReference type="PANTHER" id="PTHR43057:SF1">
    <property type="entry name" value="ARSENICAL-RESISTANCE PROTEIN 3"/>
    <property type="match status" value="1"/>
</dbReference>
<dbReference type="InterPro" id="IPR038770">
    <property type="entry name" value="Na+/solute_symporter_sf"/>
</dbReference>
<keyword evidence="4" id="KW-1003">Cell membrane</keyword>
<feature type="transmembrane region" description="Helical" evidence="8">
    <location>
        <begin position="206"/>
        <end position="231"/>
    </location>
</feature>
<keyword evidence="3" id="KW-0813">Transport</keyword>
<dbReference type="PANTHER" id="PTHR43057">
    <property type="entry name" value="ARSENITE EFFLUX TRANSPORTER"/>
    <property type="match status" value="1"/>
</dbReference>
<feature type="transmembrane region" description="Helical" evidence="8">
    <location>
        <begin position="110"/>
        <end position="129"/>
    </location>
</feature>
<evidence type="ECO:0000256" key="6">
    <source>
        <dbReference type="ARBA" id="ARBA00022989"/>
    </source>
</evidence>
<dbReference type="KEGG" id="pdx:Psed_5509"/>
<name>F4CXQ9_PSEUX</name>
<keyword evidence="7 8" id="KW-0472">Membrane</keyword>
<evidence type="ECO:0000256" key="7">
    <source>
        <dbReference type="ARBA" id="ARBA00023136"/>
    </source>
</evidence>
<comment type="subcellular location">
    <subcellularLocation>
        <location evidence="1">Cell membrane</location>
        <topology evidence="1">Multi-pass membrane protein</topology>
    </subcellularLocation>
</comment>
<evidence type="ECO:0000313" key="10">
    <source>
        <dbReference type="Proteomes" id="UP000007809"/>
    </source>
</evidence>
<evidence type="ECO:0000256" key="4">
    <source>
        <dbReference type="ARBA" id="ARBA00022475"/>
    </source>
</evidence>
<evidence type="ECO:0000256" key="2">
    <source>
        <dbReference type="ARBA" id="ARBA00010110"/>
    </source>
</evidence>
<proteinExistence type="inferred from homology"/>
<evidence type="ECO:0000313" key="9">
    <source>
        <dbReference type="EMBL" id="AEA27642.1"/>
    </source>
</evidence>
<gene>
    <name evidence="9" type="ordered locus">Psed_5509</name>
</gene>
<dbReference type="eggNOG" id="COG0798">
    <property type="taxonomic scope" value="Bacteria"/>
</dbReference>
<dbReference type="AlphaFoldDB" id="F4CXQ9"/>
<feature type="transmembrane region" description="Helical" evidence="8">
    <location>
        <begin position="82"/>
        <end position="104"/>
    </location>
</feature>
<comment type="similarity">
    <text evidence="2">Belongs to the arsenical resistance-3 (ACR3) (TC 2.A.59) family.</text>
</comment>
<dbReference type="STRING" id="675635.Psed_5509"/>
<feature type="transmembrane region" description="Helical" evidence="8">
    <location>
        <begin position="243"/>
        <end position="269"/>
    </location>
</feature>
<dbReference type="InterPro" id="IPR002657">
    <property type="entry name" value="BilAc:Na_symport/Acr3"/>
</dbReference>
<dbReference type="Pfam" id="PF01758">
    <property type="entry name" value="SBF"/>
    <property type="match status" value="1"/>
</dbReference>
<reference evidence="9 10" key="1">
    <citation type="journal article" date="2011" name="J. Bacteriol.">
        <title>Genome sequence of the 1,4-dioxane-degrading Pseudonocardia dioxanivorans strain CB1190.</title>
        <authorList>
            <person name="Sales C.M."/>
            <person name="Mahendra S."/>
            <person name="Grostern A."/>
            <person name="Parales R.E."/>
            <person name="Goodwin L.A."/>
            <person name="Woyke T."/>
            <person name="Nolan M."/>
            <person name="Lapidus A."/>
            <person name="Chertkov O."/>
            <person name="Ovchinnikova G."/>
            <person name="Sczyrba A."/>
            <person name="Alvarez-Cohen L."/>
        </authorList>
    </citation>
    <scope>NUCLEOTIDE SEQUENCE [LARGE SCALE GENOMIC DNA]</scope>
    <source>
        <strain evidence="10">ATCC 55486 / DSM 44775 / JCM 13855 / CB1190</strain>
    </source>
</reference>
<accession>F4CXQ9</accession>
<dbReference type="GO" id="GO:0015105">
    <property type="term" value="F:arsenite transmembrane transporter activity"/>
    <property type="evidence" value="ECO:0007669"/>
    <property type="project" value="TreeGrafter"/>
</dbReference>
<evidence type="ECO:0000256" key="3">
    <source>
        <dbReference type="ARBA" id="ARBA00022448"/>
    </source>
</evidence>
<feature type="transmembrane region" description="Helical" evidence="8">
    <location>
        <begin position="289"/>
        <end position="311"/>
    </location>
</feature>
<dbReference type="GO" id="GO:0015104">
    <property type="term" value="F:antimonite transmembrane transporter activity"/>
    <property type="evidence" value="ECO:0007669"/>
    <property type="project" value="TreeGrafter"/>
</dbReference>
<dbReference type="HOGENOM" id="CLU_022869_1_1_11"/>
<sequence length="338" mass="34456">MHDPAEPPARPRVTGVADTLERRQVPLYVGAIAAGVVVGLLAPAAGPGLATAVNPVLAALLFVTFLQVPVRELAGSLRAGRFLGAVLVVNFAVVPPVVALLALLLPADDALRAGVLLVLLAPCVDYVVVFSRLAGAAADRLLAATPLLLLSQIVLLPVYLRLLLGPGFTATVDLGPFVQAFLTLIVVPLVLAWSVQLWAARTRSGAAFAAGAAGAATLMVPLMVATLLVVVASQVPTLGGDPAVLVAVPVYVAFLLVMPVLGLGVAWLLRLAVPEARAVVFSGATRNSLVVLPLALALPAGAGVAAAAVVTQTLVEVLGMVAYVRLVPLLVRVPARAP</sequence>
<dbReference type="RefSeq" id="WP_013677543.1">
    <property type="nucleotide sequence ID" value="NC_015312.1"/>
</dbReference>
<dbReference type="GO" id="GO:0005886">
    <property type="term" value="C:plasma membrane"/>
    <property type="evidence" value="ECO:0007669"/>
    <property type="project" value="UniProtKB-SubCell"/>
</dbReference>
<dbReference type="InterPro" id="IPR004706">
    <property type="entry name" value="Arsenical-R_Acr3"/>
</dbReference>
<feature type="transmembrane region" description="Helical" evidence="8">
    <location>
        <begin position="180"/>
        <end position="199"/>
    </location>
</feature>
<keyword evidence="5 8" id="KW-0812">Transmembrane</keyword>
<feature type="transmembrane region" description="Helical" evidence="8">
    <location>
        <begin position="27"/>
        <end position="46"/>
    </location>
</feature>
<organism evidence="9 10">
    <name type="scientific">Pseudonocardia dioxanivorans (strain ATCC 55486 / DSM 44775 / JCM 13855 / CB1190)</name>
    <dbReference type="NCBI Taxonomy" id="675635"/>
    <lineage>
        <taxon>Bacteria</taxon>
        <taxon>Bacillati</taxon>
        <taxon>Actinomycetota</taxon>
        <taxon>Actinomycetes</taxon>
        <taxon>Pseudonocardiales</taxon>
        <taxon>Pseudonocardiaceae</taxon>
        <taxon>Pseudonocardia</taxon>
    </lineage>
</organism>
<protein>
    <submittedName>
        <fullName evidence="9">Bile acid:sodium symporter</fullName>
    </submittedName>
</protein>
<evidence type="ECO:0000256" key="5">
    <source>
        <dbReference type="ARBA" id="ARBA00022692"/>
    </source>
</evidence>
<feature type="transmembrane region" description="Helical" evidence="8">
    <location>
        <begin position="141"/>
        <end position="160"/>
    </location>
</feature>
<dbReference type="Gene3D" id="1.20.1530.20">
    <property type="match status" value="1"/>
</dbReference>
<evidence type="ECO:0000256" key="1">
    <source>
        <dbReference type="ARBA" id="ARBA00004651"/>
    </source>
</evidence>
<evidence type="ECO:0000256" key="8">
    <source>
        <dbReference type="SAM" id="Phobius"/>
    </source>
</evidence>
<dbReference type="GO" id="GO:0015297">
    <property type="term" value="F:antiporter activity"/>
    <property type="evidence" value="ECO:0007669"/>
    <property type="project" value="InterPro"/>
</dbReference>
<keyword evidence="6 8" id="KW-1133">Transmembrane helix</keyword>